<feature type="transmembrane region" description="Helical" evidence="5">
    <location>
        <begin position="355"/>
        <end position="374"/>
    </location>
</feature>
<dbReference type="EMBL" id="PHFW01000003">
    <property type="protein sequence ID" value="PQM26056.1"/>
    <property type="molecule type" value="Genomic_DNA"/>
</dbReference>
<protein>
    <submittedName>
        <fullName evidence="7">Multidrug DMT transporter permease</fullName>
    </submittedName>
</protein>
<sequence>MATIVQARAGAVPLGGPSRAFAYSWIVFALAFGLLISDYMARQVLNAVFPLLKAQWSLSDGQLGLLSGIVAIMVGLLTFPVSMLADRWGRVKSLTVMAVLWSVATLLCAVAQSYEQMLGARLLVGVGEAAYGSVGIALVISVFPRNMRATLSAAFMAGGLAGQVLGVALGGQIAASHGWRAAFLVIGLAGLLLALVFPLVVREKRIAALDDSNRAVADDLPSPPRPPLGSLFASRTIILAYIGSGLQLFCAGSLAAWLPTFFGRYYGMPVDRAGHTAAVLFLICGAGMILCGMTSDRLARHRPDRKIVLAIACCLSSATALFVAMQCPPGAVQLAILAIAMFLLQGSAGPVGAMVANLTPLAIHGTAFATLTLANNLLGFAPGPISTGWLADRVGLLGAFSLVPLVGILAALVFTLARRTYLADLAKMADGSPA</sequence>
<keyword evidence="3 5" id="KW-1133">Transmembrane helix</keyword>
<feature type="transmembrane region" description="Helical" evidence="5">
    <location>
        <begin position="277"/>
        <end position="295"/>
    </location>
</feature>
<dbReference type="RefSeq" id="WP_105999437.1">
    <property type="nucleotide sequence ID" value="NZ_CM009578.1"/>
</dbReference>
<dbReference type="Pfam" id="PF07690">
    <property type="entry name" value="MFS_1"/>
    <property type="match status" value="1"/>
</dbReference>
<evidence type="ECO:0000256" key="4">
    <source>
        <dbReference type="ARBA" id="ARBA00023136"/>
    </source>
</evidence>
<dbReference type="OrthoDB" id="7002695at2"/>
<feature type="transmembrane region" description="Helical" evidence="5">
    <location>
        <begin position="181"/>
        <end position="201"/>
    </location>
</feature>
<dbReference type="InterPro" id="IPR020846">
    <property type="entry name" value="MFS_dom"/>
</dbReference>
<dbReference type="InterPro" id="IPR036259">
    <property type="entry name" value="MFS_trans_sf"/>
</dbReference>
<evidence type="ECO:0000259" key="6">
    <source>
        <dbReference type="PROSITE" id="PS50850"/>
    </source>
</evidence>
<feature type="transmembrane region" description="Helical" evidence="5">
    <location>
        <begin position="331"/>
        <end position="348"/>
    </location>
</feature>
<reference evidence="8" key="1">
    <citation type="submission" date="2017-11" db="EMBL/GenBank/DDBJ databases">
        <title>The complete genome sequence of Sphingopyxis pomeranensis sp. nov. strain WS5A3p.</title>
        <authorList>
            <person name="Kaminski M.A."/>
        </authorList>
    </citation>
    <scope>NUCLEOTIDE SEQUENCE [LARGE SCALE GENOMIC DNA]</scope>
    <source>
        <strain evidence="8">WS5A3p</strain>
    </source>
</reference>
<dbReference type="GO" id="GO:0046943">
    <property type="term" value="F:carboxylic acid transmembrane transporter activity"/>
    <property type="evidence" value="ECO:0007669"/>
    <property type="project" value="TreeGrafter"/>
</dbReference>
<evidence type="ECO:0000256" key="1">
    <source>
        <dbReference type="ARBA" id="ARBA00004141"/>
    </source>
</evidence>
<feature type="transmembrane region" description="Helical" evidence="5">
    <location>
        <begin position="307"/>
        <end position="325"/>
    </location>
</feature>
<keyword evidence="8" id="KW-1185">Reference proteome</keyword>
<dbReference type="InterPro" id="IPR011701">
    <property type="entry name" value="MFS"/>
</dbReference>
<keyword evidence="2 5" id="KW-0812">Transmembrane</keyword>
<evidence type="ECO:0000256" key="5">
    <source>
        <dbReference type="SAM" id="Phobius"/>
    </source>
</evidence>
<feature type="transmembrane region" description="Helical" evidence="5">
    <location>
        <begin position="155"/>
        <end position="175"/>
    </location>
</feature>
<feature type="domain" description="Major facilitator superfamily (MFS) profile" evidence="6">
    <location>
        <begin position="26"/>
        <end position="419"/>
    </location>
</feature>
<dbReference type="PROSITE" id="PS50850">
    <property type="entry name" value="MFS"/>
    <property type="match status" value="1"/>
</dbReference>
<keyword evidence="4 5" id="KW-0472">Membrane</keyword>
<comment type="subcellular location">
    <subcellularLocation>
        <location evidence="1">Membrane</location>
        <topology evidence="1">Multi-pass membrane protein</topology>
    </subcellularLocation>
</comment>
<proteinExistence type="predicted"/>
<dbReference type="PANTHER" id="PTHR23508:SF10">
    <property type="entry name" value="CARBOXYLIC ACID TRANSPORTER PROTEIN HOMOLOG"/>
    <property type="match status" value="1"/>
</dbReference>
<feature type="transmembrane region" description="Helical" evidence="5">
    <location>
        <begin position="94"/>
        <end position="114"/>
    </location>
</feature>
<accession>A0A2S8B116</accession>
<comment type="caution">
    <text evidence="7">The sequence shown here is derived from an EMBL/GenBank/DDBJ whole genome shotgun (WGS) entry which is preliminary data.</text>
</comment>
<evidence type="ECO:0000256" key="2">
    <source>
        <dbReference type="ARBA" id="ARBA00022692"/>
    </source>
</evidence>
<evidence type="ECO:0000256" key="3">
    <source>
        <dbReference type="ARBA" id="ARBA00022989"/>
    </source>
</evidence>
<feature type="transmembrane region" description="Helical" evidence="5">
    <location>
        <begin position="20"/>
        <end position="41"/>
    </location>
</feature>
<dbReference type="Gene3D" id="1.20.1250.20">
    <property type="entry name" value="MFS general substrate transporter like domains"/>
    <property type="match status" value="2"/>
</dbReference>
<evidence type="ECO:0000313" key="7">
    <source>
        <dbReference type="EMBL" id="PQM26056.1"/>
    </source>
</evidence>
<feature type="transmembrane region" description="Helical" evidence="5">
    <location>
        <begin position="238"/>
        <end position="257"/>
    </location>
</feature>
<dbReference type="AlphaFoldDB" id="A0A2S8B116"/>
<dbReference type="SUPFAM" id="SSF103473">
    <property type="entry name" value="MFS general substrate transporter"/>
    <property type="match status" value="1"/>
</dbReference>
<feature type="transmembrane region" description="Helical" evidence="5">
    <location>
        <begin position="394"/>
        <end position="417"/>
    </location>
</feature>
<name>A0A2S8B116_9SPHN</name>
<gene>
    <name evidence="7" type="ORF">CVO77_13245</name>
</gene>
<dbReference type="GO" id="GO:0005886">
    <property type="term" value="C:plasma membrane"/>
    <property type="evidence" value="ECO:0007669"/>
    <property type="project" value="TreeGrafter"/>
</dbReference>
<feature type="transmembrane region" description="Helical" evidence="5">
    <location>
        <begin position="61"/>
        <end position="82"/>
    </location>
</feature>
<organism evidence="7 8">
    <name type="scientific">Sphingopyxis lindanitolerans</name>
    <dbReference type="NCBI Taxonomy" id="2054227"/>
    <lineage>
        <taxon>Bacteria</taxon>
        <taxon>Pseudomonadati</taxon>
        <taxon>Pseudomonadota</taxon>
        <taxon>Alphaproteobacteria</taxon>
        <taxon>Sphingomonadales</taxon>
        <taxon>Sphingomonadaceae</taxon>
        <taxon>Sphingopyxis</taxon>
    </lineage>
</organism>
<dbReference type="PANTHER" id="PTHR23508">
    <property type="entry name" value="CARBOXYLIC ACID TRANSPORTER PROTEIN HOMOLOG"/>
    <property type="match status" value="1"/>
</dbReference>
<dbReference type="Proteomes" id="UP000238954">
    <property type="component" value="Chromosome"/>
</dbReference>
<feature type="transmembrane region" description="Helical" evidence="5">
    <location>
        <begin position="120"/>
        <end position="143"/>
    </location>
</feature>
<evidence type="ECO:0000313" key="8">
    <source>
        <dbReference type="Proteomes" id="UP000238954"/>
    </source>
</evidence>